<comment type="caution">
    <text evidence="2">The sequence shown here is derived from an EMBL/GenBank/DDBJ whole genome shotgun (WGS) entry which is preliminary data.</text>
</comment>
<dbReference type="GO" id="GO:0005975">
    <property type="term" value="P:carbohydrate metabolic process"/>
    <property type="evidence" value="ECO:0007669"/>
    <property type="project" value="InterPro"/>
</dbReference>
<dbReference type="EMBL" id="JAAZON010000572">
    <property type="protein sequence ID" value="NMC63982.1"/>
    <property type="molecule type" value="Genomic_DNA"/>
</dbReference>
<dbReference type="NCBIfam" id="TIGR02094">
    <property type="entry name" value="more_P_ylases"/>
    <property type="match status" value="2"/>
</dbReference>
<protein>
    <submittedName>
        <fullName evidence="2">Alpha-glucan family phosphorylase</fullName>
    </submittedName>
</protein>
<dbReference type="PANTHER" id="PTHR42655:SF1">
    <property type="entry name" value="GLYCOGEN PHOSPHORYLASE"/>
    <property type="match status" value="1"/>
</dbReference>
<gene>
    <name evidence="2" type="primary">glgP</name>
    <name evidence="2" type="ORF">GYA55_12535</name>
</gene>
<dbReference type="AlphaFoldDB" id="A0A7X9FTN5"/>
<evidence type="ECO:0000313" key="2">
    <source>
        <dbReference type="EMBL" id="NMC63982.1"/>
    </source>
</evidence>
<organism evidence="2 3">
    <name type="scientific">SAR324 cluster bacterium</name>
    <dbReference type="NCBI Taxonomy" id="2024889"/>
    <lineage>
        <taxon>Bacteria</taxon>
        <taxon>Deltaproteobacteria</taxon>
        <taxon>SAR324 cluster</taxon>
    </lineage>
</organism>
<proteinExistence type="inferred from homology"/>
<evidence type="ECO:0000256" key="1">
    <source>
        <dbReference type="ARBA" id="ARBA00006047"/>
    </source>
</evidence>
<sequence>MGDTFKFQHPYQFDPKYKKRVAYFCMEYAIHQTLKIYAGGLGFLAGSHMRSAYDLKQNTVGIGILWKYGYYDQVRKEDSSMAVLFEEKSYSFIEDTGIEFEILIHQHPVRIRAYYLPPQVFGTVPIFLLSSDLPSNDYLSRTPTFKLYDADAAAKIAANMILGIGGAKFLDIIGWTPEIYHLNEAHGLPCAFYLYNKFGNLDEVRKRMVFTTHTPEEAGNEKHDIHLLDKMSYFGGLSIDKVKEIAGMNDDTFNHTLVALRMSKKANAVSQMHGEVTRKMWAGFDGIPPIASITNAQSQRFWADWDLYEALEQGDDNRMIRRKRHVKGRLIDHAANQTGKIFDRNILTIVWARRYASYKRPDLLIQDSERFHRLITRKDKPVQIVWAGKPYPADYGSISVFNNLVYKSKEYKNMMVLVGYELYLSKLLKQGADVWLNTPRVTREASGTSGMSAAMNGAVNLSTNDGWIPEFAKHGVNSFIIPEADPNSPFEQQDREDLNNLYDILENQIIPLYYDEPKKWLQIVKQSMIDIAPYFDSKRMATSYYEQMYVG</sequence>
<dbReference type="Gene3D" id="3.40.50.2000">
    <property type="entry name" value="Glycogen Phosphorylase B"/>
    <property type="match status" value="2"/>
</dbReference>
<name>A0A7X9FTN5_9DELT</name>
<dbReference type="GO" id="GO:0030170">
    <property type="term" value="F:pyridoxal phosphate binding"/>
    <property type="evidence" value="ECO:0007669"/>
    <property type="project" value="InterPro"/>
</dbReference>
<dbReference type="InterPro" id="IPR000811">
    <property type="entry name" value="Glyco_trans_35"/>
</dbReference>
<dbReference type="Pfam" id="PF00343">
    <property type="entry name" value="Phosphorylase"/>
    <property type="match status" value="1"/>
</dbReference>
<dbReference type="PANTHER" id="PTHR42655">
    <property type="entry name" value="GLYCOGEN PHOSPHORYLASE"/>
    <property type="match status" value="1"/>
</dbReference>
<dbReference type="SUPFAM" id="SSF53756">
    <property type="entry name" value="UDP-Glycosyltransferase/glycogen phosphorylase"/>
    <property type="match status" value="1"/>
</dbReference>
<dbReference type="InterPro" id="IPR011834">
    <property type="entry name" value="Agluc_phsphrylas"/>
</dbReference>
<dbReference type="Proteomes" id="UP000524246">
    <property type="component" value="Unassembled WGS sequence"/>
</dbReference>
<evidence type="ECO:0000313" key="3">
    <source>
        <dbReference type="Proteomes" id="UP000524246"/>
    </source>
</evidence>
<accession>A0A7X9FTN5</accession>
<reference evidence="2 3" key="1">
    <citation type="journal article" date="2020" name="Biotechnol. Biofuels">
        <title>New insights from the biogas microbiome by comprehensive genome-resolved metagenomics of nearly 1600 species originating from multiple anaerobic digesters.</title>
        <authorList>
            <person name="Campanaro S."/>
            <person name="Treu L."/>
            <person name="Rodriguez-R L.M."/>
            <person name="Kovalovszki A."/>
            <person name="Ziels R.M."/>
            <person name="Maus I."/>
            <person name="Zhu X."/>
            <person name="Kougias P.G."/>
            <person name="Basile A."/>
            <person name="Luo G."/>
            <person name="Schluter A."/>
            <person name="Konstantinidis K.T."/>
            <person name="Angelidaki I."/>
        </authorList>
    </citation>
    <scope>NUCLEOTIDE SEQUENCE [LARGE SCALE GENOMIC DNA]</scope>
    <source>
        <strain evidence="2">AS27yjCOA_65</strain>
    </source>
</reference>
<comment type="similarity">
    <text evidence="1">Belongs to the glycogen phosphorylase family.</text>
</comment>
<dbReference type="GO" id="GO:0008184">
    <property type="term" value="F:glycogen phosphorylase activity"/>
    <property type="evidence" value="ECO:0007669"/>
    <property type="project" value="InterPro"/>
</dbReference>
<dbReference type="InterPro" id="IPR052182">
    <property type="entry name" value="Glycogen/Maltodextrin_Phosph"/>
</dbReference>